<organism evidence="2 3">
    <name type="scientific">Zymoseptoria tritici ST99CH_1A5</name>
    <dbReference type="NCBI Taxonomy" id="1276529"/>
    <lineage>
        <taxon>Eukaryota</taxon>
        <taxon>Fungi</taxon>
        <taxon>Dikarya</taxon>
        <taxon>Ascomycota</taxon>
        <taxon>Pezizomycotina</taxon>
        <taxon>Dothideomycetes</taxon>
        <taxon>Dothideomycetidae</taxon>
        <taxon>Mycosphaerellales</taxon>
        <taxon>Mycosphaerellaceae</taxon>
        <taxon>Zymoseptoria</taxon>
    </lineage>
</organism>
<feature type="region of interest" description="Disordered" evidence="1">
    <location>
        <begin position="1"/>
        <end position="28"/>
    </location>
</feature>
<protein>
    <submittedName>
        <fullName evidence="2">Uncharacterized protein</fullName>
    </submittedName>
</protein>
<feature type="region of interest" description="Disordered" evidence="1">
    <location>
        <begin position="79"/>
        <end position="99"/>
    </location>
</feature>
<evidence type="ECO:0000313" key="3">
    <source>
        <dbReference type="Proteomes" id="UP000215453"/>
    </source>
</evidence>
<evidence type="ECO:0000256" key="1">
    <source>
        <dbReference type="SAM" id="MobiDB-lite"/>
    </source>
</evidence>
<gene>
    <name evidence="2" type="ORF">ZT1A5_G11716</name>
</gene>
<dbReference type="Gene3D" id="1.20.5.170">
    <property type="match status" value="1"/>
</dbReference>
<dbReference type="EMBL" id="LT882691">
    <property type="protein sequence ID" value="SMY30265.1"/>
    <property type="molecule type" value="Genomic_DNA"/>
</dbReference>
<feature type="compositionally biased region" description="Polar residues" evidence="1">
    <location>
        <begin position="1"/>
        <end position="25"/>
    </location>
</feature>
<accession>A0A1Y6M0T5</accession>
<dbReference type="Proteomes" id="UP000215453">
    <property type="component" value="Chromosome 16"/>
</dbReference>
<evidence type="ECO:0000313" key="2">
    <source>
        <dbReference type="EMBL" id="SMY30265.1"/>
    </source>
</evidence>
<reference evidence="2 3" key="1">
    <citation type="submission" date="2016-10" db="EMBL/GenBank/DDBJ databases">
        <authorList>
            <person name="Varghese N."/>
        </authorList>
    </citation>
    <scope>NUCLEOTIDE SEQUENCE [LARGE SCALE GENOMIC DNA]</scope>
</reference>
<dbReference type="AlphaFoldDB" id="A0A1Y6M0T5"/>
<proteinExistence type="predicted"/>
<sequence>MNQGHGNHQVHASDQQNAAQQTPDNHTTKEKMAQLFETLEVLEGFCKEQKEKEWPRRLGVLCSVTKALLQREKGVAKLKEENPRLEHDNQRLENENQRLDNENQRLQNENQCLWKLVEVIRSDEVDINFETLFEEFAYGEALHELEELEETQLK</sequence>
<name>A0A1Y6M0T5_ZYMTR</name>